<keyword evidence="4 6" id="KW-1133">Transmembrane helix</keyword>
<reference evidence="7 8" key="1">
    <citation type="journal article" date="2021" name="Genome Biol.">
        <title>AFLAP: assembly-free linkage analysis pipeline using k-mers from genome sequencing data.</title>
        <authorList>
            <person name="Fletcher K."/>
            <person name="Zhang L."/>
            <person name="Gil J."/>
            <person name="Han R."/>
            <person name="Cavanaugh K."/>
            <person name="Michelmore R."/>
        </authorList>
    </citation>
    <scope>NUCLEOTIDE SEQUENCE [LARGE SCALE GENOMIC DNA]</scope>
    <source>
        <strain evidence="7 8">SF5</strain>
    </source>
</reference>
<comment type="similarity">
    <text evidence="2">Belongs to the TMEM14 family.</text>
</comment>
<feature type="transmembrane region" description="Helical" evidence="6">
    <location>
        <begin position="6"/>
        <end position="25"/>
    </location>
</feature>
<dbReference type="InterPro" id="IPR044890">
    <property type="entry name" value="TMEM14_sf"/>
</dbReference>
<keyword evidence="8" id="KW-1185">Reference proteome</keyword>
<evidence type="ECO:0000256" key="2">
    <source>
        <dbReference type="ARBA" id="ARBA00007590"/>
    </source>
</evidence>
<feature type="transmembrane region" description="Helical" evidence="6">
    <location>
        <begin position="32"/>
        <end position="50"/>
    </location>
</feature>
<dbReference type="Pfam" id="PF03647">
    <property type="entry name" value="Tmemb_14"/>
    <property type="match status" value="1"/>
</dbReference>
<dbReference type="Gene3D" id="1.10.10.1740">
    <property type="entry name" value="Transmembrane protein 14-like"/>
    <property type="match status" value="1"/>
</dbReference>
<evidence type="ECO:0000256" key="1">
    <source>
        <dbReference type="ARBA" id="ARBA00004370"/>
    </source>
</evidence>
<dbReference type="Proteomes" id="UP000294530">
    <property type="component" value="Unassembled WGS sequence"/>
</dbReference>
<evidence type="ECO:0000256" key="5">
    <source>
        <dbReference type="ARBA" id="ARBA00023136"/>
    </source>
</evidence>
<gene>
    <name evidence="7" type="ORF">CCR75_006063</name>
</gene>
<comment type="subcellular location">
    <subcellularLocation>
        <location evidence="1">Membrane</location>
    </subcellularLocation>
</comment>
<accession>A0A976FF76</accession>
<dbReference type="EMBL" id="SHOA02000220">
    <property type="protein sequence ID" value="TDH65239.1"/>
    <property type="molecule type" value="Genomic_DNA"/>
</dbReference>
<evidence type="ECO:0000256" key="3">
    <source>
        <dbReference type="ARBA" id="ARBA00022692"/>
    </source>
</evidence>
<dbReference type="KEGG" id="blac:94349806"/>
<dbReference type="RefSeq" id="XP_067814738.1">
    <property type="nucleotide sequence ID" value="XM_067964135.1"/>
</dbReference>
<sequence>MAGGKHQAFTYATVVGFAGGAGYLMERHIPSLVGGMALSVGFLAAGMLVLTDTITDHHFDHGTSLTMSGIIAGVMARRAALTRLRAPALIATAGAGSAGYHLQQLISPPRKMRYVPGAPPIRSSFD</sequence>
<protein>
    <submittedName>
        <fullName evidence="7">Uncharacterized protein</fullName>
    </submittedName>
</protein>
<dbReference type="OrthoDB" id="5620at2759"/>
<dbReference type="AlphaFoldDB" id="A0A976FF76"/>
<evidence type="ECO:0000256" key="6">
    <source>
        <dbReference type="SAM" id="Phobius"/>
    </source>
</evidence>
<keyword evidence="5 6" id="KW-0472">Membrane</keyword>
<evidence type="ECO:0000256" key="4">
    <source>
        <dbReference type="ARBA" id="ARBA00022989"/>
    </source>
</evidence>
<dbReference type="InterPro" id="IPR005349">
    <property type="entry name" value="TMEM14"/>
</dbReference>
<dbReference type="GO" id="GO:0016020">
    <property type="term" value="C:membrane"/>
    <property type="evidence" value="ECO:0007669"/>
    <property type="project" value="UniProtKB-SubCell"/>
</dbReference>
<name>A0A976FF76_BRELC</name>
<dbReference type="GeneID" id="94349806"/>
<organism evidence="7 8">
    <name type="scientific">Bremia lactucae</name>
    <name type="common">Lettuce downy mildew</name>
    <dbReference type="NCBI Taxonomy" id="4779"/>
    <lineage>
        <taxon>Eukaryota</taxon>
        <taxon>Sar</taxon>
        <taxon>Stramenopiles</taxon>
        <taxon>Oomycota</taxon>
        <taxon>Peronosporomycetes</taxon>
        <taxon>Peronosporales</taxon>
        <taxon>Peronosporaceae</taxon>
        <taxon>Bremia</taxon>
    </lineage>
</organism>
<comment type="caution">
    <text evidence="7">The sequence shown here is derived from an EMBL/GenBank/DDBJ whole genome shotgun (WGS) entry which is preliminary data.</text>
</comment>
<keyword evidence="3 6" id="KW-0812">Transmembrane</keyword>
<evidence type="ECO:0000313" key="7">
    <source>
        <dbReference type="EMBL" id="TDH65239.1"/>
    </source>
</evidence>
<proteinExistence type="inferred from homology"/>
<evidence type="ECO:0000313" key="8">
    <source>
        <dbReference type="Proteomes" id="UP000294530"/>
    </source>
</evidence>